<sequence length="63" mass="7162">MKNGYTIESFKKRGIEVLKSVPEGWHILASATTAPIGYSWYSNGKSRFTPDSEYKHVLVEDLK</sequence>
<organism evidence="1">
    <name type="scientific">marine sediment metagenome</name>
    <dbReference type="NCBI Taxonomy" id="412755"/>
    <lineage>
        <taxon>unclassified sequences</taxon>
        <taxon>metagenomes</taxon>
        <taxon>ecological metagenomes</taxon>
    </lineage>
</organism>
<dbReference type="EMBL" id="LAZR01034888">
    <property type="protein sequence ID" value="KKL29017.1"/>
    <property type="molecule type" value="Genomic_DNA"/>
</dbReference>
<name>A0A0F9CRF0_9ZZZZ</name>
<comment type="caution">
    <text evidence="1">The sequence shown here is derived from an EMBL/GenBank/DDBJ whole genome shotgun (WGS) entry which is preliminary data.</text>
</comment>
<gene>
    <name evidence="1" type="ORF">LCGC14_2369310</name>
</gene>
<protein>
    <submittedName>
        <fullName evidence="1">Uncharacterized protein</fullName>
    </submittedName>
</protein>
<dbReference type="AlphaFoldDB" id="A0A0F9CRF0"/>
<accession>A0A0F9CRF0</accession>
<reference evidence="1" key="1">
    <citation type="journal article" date="2015" name="Nature">
        <title>Complex archaea that bridge the gap between prokaryotes and eukaryotes.</title>
        <authorList>
            <person name="Spang A."/>
            <person name="Saw J.H."/>
            <person name="Jorgensen S.L."/>
            <person name="Zaremba-Niedzwiedzka K."/>
            <person name="Martijn J."/>
            <person name="Lind A.E."/>
            <person name="van Eijk R."/>
            <person name="Schleper C."/>
            <person name="Guy L."/>
            <person name="Ettema T.J."/>
        </authorList>
    </citation>
    <scope>NUCLEOTIDE SEQUENCE</scope>
</reference>
<evidence type="ECO:0000313" key="1">
    <source>
        <dbReference type="EMBL" id="KKL29017.1"/>
    </source>
</evidence>
<proteinExistence type="predicted"/>